<dbReference type="GO" id="GO:0016853">
    <property type="term" value="F:isomerase activity"/>
    <property type="evidence" value="ECO:0007669"/>
    <property type="project" value="UniProtKB-KW"/>
</dbReference>
<dbReference type="InterPro" id="IPR044524">
    <property type="entry name" value="Isoase_HisA-like"/>
</dbReference>
<dbReference type="InterPro" id="IPR023016">
    <property type="entry name" value="HisA/PriA"/>
</dbReference>
<evidence type="ECO:0000256" key="3">
    <source>
        <dbReference type="ARBA" id="ARBA00005133"/>
    </source>
</evidence>
<evidence type="ECO:0000256" key="4">
    <source>
        <dbReference type="ARBA" id="ARBA00009667"/>
    </source>
</evidence>
<dbReference type="SUPFAM" id="SSF51366">
    <property type="entry name" value="Ribulose-phoshate binding barrel"/>
    <property type="match status" value="1"/>
</dbReference>
<evidence type="ECO:0000256" key="2">
    <source>
        <dbReference type="ARBA" id="ARBA00004496"/>
    </source>
</evidence>
<organism evidence="11 12">
    <name type="scientific">Luteimonas colneyensis</name>
    <dbReference type="NCBI Taxonomy" id="2762230"/>
    <lineage>
        <taxon>Bacteria</taxon>
        <taxon>Pseudomonadati</taxon>
        <taxon>Pseudomonadota</taxon>
        <taxon>Gammaproteobacteria</taxon>
        <taxon>Lysobacterales</taxon>
        <taxon>Lysobacteraceae</taxon>
        <taxon>Luteimonas</taxon>
    </lineage>
</organism>
<gene>
    <name evidence="9" type="primary">hisA</name>
    <name evidence="11" type="ORF">H9645_02850</name>
</gene>
<keyword evidence="12" id="KW-1185">Reference proteome</keyword>
<feature type="active site" description="Proton donor" evidence="9">
    <location>
        <position position="132"/>
    </location>
</feature>
<proteinExistence type="inferred from homology"/>
<dbReference type="CDD" id="cd04732">
    <property type="entry name" value="HisA"/>
    <property type="match status" value="1"/>
</dbReference>
<dbReference type="HAMAP" id="MF_01014">
    <property type="entry name" value="HisA"/>
    <property type="match status" value="1"/>
</dbReference>
<dbReference type="EMBL" id="JACSQJ010000001">
    <property type="protein sequence ID" value="MBD7986966.1"/>
    <property type="molecule type" value="Genomic_DNA"/>
</dbReference>
<sequence length="261" mass="27158">MSFTVYPAIDVREGRVVRLAQGDYARESRYPADPLAQALAYAGQGARWLHLVDLDAARAGGYTLAPLLRAIRANSALQAQTGGGVRHEDDVAAILDAGAARVVVGSLAVRERERVAGWIERFGAERIVVALDVRRGADGAWRPGVHGWTEEGRERLEELAGFFAGAGLRHLLCTDIGRDGMLAGPNLALYDTLGACAPGLQVQASGGARDAGDVAAARRASCAGIVLGKALLEGRVELAEALAAGAPATVGRDAGFGEPPC</sequence>
<comment type="catalytic activity">
    <reaction evidence="1 9">
        <text>1-(5-phospho-beta-D-ribosyl)-5-[(5-phospho-beta-D-ribosylamino)methylideneamino]imidazole-4-carboxamide = 5-[(5-phospho-1-deoxy-D-ribulos-1-ylimino)methylamino]-1-(5-phospho-beta-D-ribosyl)imidazole-4-carboxamide</text>
        <dbReference type="Rhea" id="RHEA:15469"/>
        <dbReference type="ChEBI" id="CHEBI:58435"/>
        <dbReference type="ChEBI" id="CHEBI:58525"/>
        <dbReference type="EC" id="5.3.1.16"/>
    </reaction>
</comment>
<accession>A0ABR8UFZ5</accession>
<keyword evidence="6 9" id="KW-0028">Amino-acid biosynthesis</keyword>
<dbReference type="EC" id="5.3.1.16" evidence="9"/>
<dbReference type="PANTHER" id="PTHR43090:SF2">
    <property type="entry name" value="1-(5-PHOSPHORIBOSYL)-5-[(5-PHOSPHORIBOSYLAMINO)METHYLIDENEAMINO] IMIDAZOLE-4-CARBOXAMIDE ISOMERASE"/>
    <property type="match status" value="1"/>
</dbReference>
<dbReference type="InterPro" id="IPR011060">
    <property type="entry name" value="RibuloseP-bd_barrel"/>
</dbReference>
<evidence type="ECO:0000313" key="12">
    <source>
        <dbReference type="Proteomes" id="UP000647183"/>
    </source>
</evidence>
<evidence type="ECO:0000256" key="8">
    <source>
        <dbReference type="ARBA" id="ARBA00023235"/>
    </source>
</evidence>
<dbReference type="Proteomes" id="UP000647183">
    <property type="component" value="Unassembled WGS sequence"/>
</dbReference>
<dbReference type="Pfam" id="PF00977">
    <property type="entry name" value="His_biosynth"/>
    <property type="match status" value="1"/>
</dbReference>
<dbReference type="InterPro" id="IPR006062">
    <property type="entry name" value="His_biosynth"/>
</dbReference>
<comment type="caution">
    <text evidence="11">The sequence shown here is derived from an EMBL/GenBank/DDBJ whole genome shotgun (WGS) entry which is preliminary data.</text>
</comment>
<dbReference type="Gene3D" id="3.20.20.70">
    <property type="entry name" value="Aldolase class I"/>
    <property type="match status" value="1"/>
</dbReference>
<evidence type="ECO:0000256" key="5">
    <source>
        <dbReference type="ARBA" id="ARBA00022490"/>
    </source>
</evidence>
<evidence type="ECO:0000256" key="10">
    <source>
        <dbReference type="RuleBase" id="RU003657"/>
    </source>
</evidence>
<evidence type="ECO:0000256" key="6">
    <source>
        <dbReference type="ARBA" id="ARBA00022605"/>
    </source>
</evidence>
<comment type="subcellular location">
    <subcellularLocation>
        <location evidence="2 9">Cytoplasm</location>
    </subcellularLocation>
</comment>
<dbReference type="PANTHER" id="PTHR43090">
    <property type="entry name" value="1-(5-PHOSPHORIBOSYL)-5-[(5-PHOSPHORIBOSYLAMINO)METHYLIDENEAMINO] IMIDAZOLE-4-CARBOXAMIDE ISOMERASE"/>
    <property type="match status" value="1"/>
</dbReference>
<reference evidence="11 12" key="1">
    <citation type="submission" date="2020-08" db="EMBL/GenBank/DDBJ databases">
        <title>A Genomic Blueprint of the Chicken Gut Microbiome.</title>
        <authorList>
            <person name="Gilroy R."/>
            <person name="Ravi A."/>
            <person name="Getino M."/>
            <person name="Pursley I."/>
            <person name="Horton D.L."/>
            <person name="Alikhan N.-F."/>
            <person name="Baker D."/>
            <person name="Gharbi K."/>
            <person name="Hall N."/>
            <person name="Watson M."/>
            <person name="Adriaenssens E.M."/>
            <person name="Foster-Nyarko E."/>
            <person name="Jarju S."/>
            <person name="Secka A."/>
            <person name="Antonio M."/>
            <person name="Oren A."/>
            <person name="Chaudhuri R."/>
            <person name="La Ragione R.M."/>
            <person name="Hildebrand F."/>
            <person name="Pallen M.J."/>
        </authorList>
    </citation>
    <scope>NUCLEOTIDE SEQUENCE [LARGE SCALE GENOMIC DNA]</scope>
    <source>
        <strain evidence="11 12">Sa2BVA3</strain>
    </source>
</reference>
<comment type="similarity">
    <text evidence="4 9 10">Belongs to the HisA/HisF family.</text>
</comment>
<evidence type="ECO:0000256" key="1">
    <source>
        <dbReference type="ARBA" id="ARBA00000901"/>
    </source>
</evidence>
<feature type="active site" description="Proton acceptor" evidence="9">
    <location>
        <position position="10"/>
    </location>
</feature>
<evidence type="ECO:0000313" key="11">
    <source>
        <dbReference type="EMBL" id="MBD7986966.1"/>
    </source>
</evidence>
<comment type="pathway">
    <text evidence="3 9">Amino-acid biosynthesis; L-histidine biosynthesis; L-histidine from 5-phospho-alpha-D-ribose 1-diphosphate: step 4/9.</text>
</comment>
<keyword evidence="5 9" id="KW-0963">Cytoplasm</keyword>
<dbReference type="InterPro" id="IPR013785">
    <property type="entry name" value="Aldolase_TIM"/>
</dbReference>
<keyword evidence="8 9" id="KW-0413">Isomerase</keyword>
<dbReference type="RefSeq" id="WP_191728202.1">
    <property type="nucleotide sequence ID" value="NZ_JACSQJ010000001.1"/>
</dbReference>
<keyword evidence="7 9" id="KW-0368">Histidine biosynthesis</keyword>
<name>A0ABR8UFZ5_9GAMM</name>
<evidence type="ECO:0000256" key="9">
    <source>
        <dbReference type="HAMAP-Rule" id="MF_01014"/>
    </source>
</evidence>
<evidence type="ECO:0000256" key="7">
    <source>
        <dbReference type="ARBA" id="ARBA00023102"/>
    </source>
</evidence>
<protein>
    <recommendedName>
        <fullName evidence="9">1-(5-phosphoribosyl)-5-[(5-phosphoribosylamino)methylideneamino] imidazole-4-carboxamide isomerase</fullName>
        <ecNumber evidence="9">5.3.1.16</ecNumber>
    </recommendedName>
    <alternativeName>
        <fullName evidence="9">Phosphoribosylformimino-5-aminoimidazole carboxamide ribotide isomerase</fullName>
    </alternativeName>
</protein>